<feature type="domain" description="ABC transporter" evidence="2">
    <location>
        <begin position="6"/>
        <end position="94"/>
    </location>
</feature>
<dbReference type="STRING" id="1469144.LI90_410"/>
<reference evidence="4" key="1">
    <citation type="submission" date="2015-04" db="EMBL/GenBank/DDBJ databases">
        <title>Physiological reanalysis, assessment of diazotrophy, and genome sequences of multiple isolates of Streptomyces thermoautotrophicus.</title>
        <authorList>
            <person name="MacKellar D.C."/>
            <person name="Lieber L."/>
            <person name="Norman J."/>
            <person name="Bolger A."/>
            <person name="Tobin C."/>
            <person name="Murray J.W."/>
            <person name="Chang R."/>
            <person name="Ford T."/>
            <person name="Nguyen P.Q."/>
            <person name="Woodward J."/>
            <person name="Permingeat H."/>
            <person name="Joshi N.S."/>
            <person name="Silver P.A."/>
            <person name="Usadel B."/>
            <person name="Rutherford A.W."/>
            <person name="Friesen M."/>
            <person name="Prell J."/>
        </authorList>
    </citation>
    <scope>NUCLEOTIDE SEQUENCE [LARGE SCALE GENOMIC DNA]</scope>
    <source>
        <strain evidence="4">H1</strain>
    </source>
</reference>
<dbReference type="PANTHER" id="PTHR24220:SF689">
    <property type="entry name" value="LIPOPROTEIN-RELEASING SYSTEM ATP-BINDING PROTEIN LOLD"/>
    <property type="match status" value="1"/>
</dbReference>
<dbReference type="GO" id="GO:0016887">
    <property type="term" value="F:ATP hydrolysis activity"/>
    <property type="evidence" value="ECO:0007669"/>
    <property type="project" value="InterPro"/>
</dbReference>
<evidence type="ECO:0000256" key="1">
    <source>
        <dbReference type="ARBA" id="ARBA00005417"/>
    </source>
</evidence>
<dbReference type="SUPFAM" id="SSF52540">
    <property type="entry name" value="P-loop containing nucleoside triphosphate hydrolases"/>
    <property type="match status" value="1"/>
</dbReference>
<dbReference type="InterPro" id="IPR015854">
    <property type="entry name" value="ABC_transpr_LolD-like"/>
</dbReference>
<dbReference type="GO" id="GO:0022857">
    <property type="term" value="F:transmembrane transporter activity"/>
    <property type="evidence" value="ECO:0007669"/>
    <property type="project" value="TreeGrafter"/>
</dbReference>
<evidence type="ECO:0000259" key="2">
    <source>
        <dbReference type="Pfam" id="PF00005"/>
    </source>
</evidence>
<dbReference type="PANTHER" id="PTHR24220">
    <property type="entry name" value="IMPORT ATP-BINDING PROTEIN"/>
    <property type="match status" value="1"/>
</dbReference>
<protein>
    <submittedName>
        <fullName evidence="3">Phosphonate-transporting ATPase</fullName>
    </submittedName>
</protein>
<dbReference type="Proteomes" id="UP000070188">
    <property type="component" value="Unassembled WGS sequence"/>
</dbReference>
<dbReference type="Pfam" id="PF00005">
    <property type="entry name" value="ABC_tran"/>
    <property type="match status" value="1"/>
</dbReference>
<evidence type="ECO:0000313" key="4">
    <source>
        <dbReference type="Proteomes" id="UP000070188"/>
    </source>
</evidence>
<evidence type="ECO:0000313" key="3">
    <source>
        <dbReference type="EMBL" id="KWW98781.1"/>
    </source>
</evidence>
<proteinExistence type="inferred from homology"/>
<dbReference type="InterPro" id="IPR027417">
    <property type="entry name" value="P-loop_NTPase"/>
</dbReference>
<organism evidence="3 4">
    <name type="scientific">Carbonactinospora thermoautotrophica</name>
    <dbReference type="NCBI Taxonomy" id="1469144"/>
    <lineage>
        <taxon>Bacteria</taxon>
        <taxon>Bacillati</taxon>
        <taxon>Actinomycetota</taxon>
        <taxon>Actinomycetes</taxon>
        <taxon>Kitasatosporales</taxon>
        <taxon>Carbonactinosporaceae</taxon>
        <taxon>Carbonactinospora</taxon>
    </lineage>
</organism>
<name>A0A132MMZ6_9ACTN</name>
<dbReference type="EMBL" id="LAXD01000001">
    <property type="protein sequence ID" value="KWW98781.1"/>
    <property type="molecule type" value="Genomic_DNA"/>
</dbReference>
<dbReference type="GO" id="GO:0005886">
    <property type="term" value="C:plasma membrane"/>
    <property type="evidence" value="ECO:0007669"/>
    <property type="project" value="TreeGrafter"/>
</dbReference>
<dbReference type="AlphaFoldDB" id="A0A132MMZ6"/>
<sequence length="150" mass="15907">MSSSAKRARLRHEQIGFVFQDVNLIQHLSVRANLELAVGGDNLPRAIALLDEFGLPDVAKAKPTRLSLGEQQRVAVARALAKDSSVVLADEPTSSLDPGNRDAVLRALRSAADHGAGVVIVTHDQAVADWADRRLEIDPARGTLSGGGTT</sequence>
<dbReference type="Gene3D" id="3.40.50.300">
    <property type="entry name" value="P-loop containing nucleotide triphosphate hydrolases"/>
    <property type="match status" value="1"/>
</dbReference>
<comment type="caution">
    <text evidence="3">The sequence shown here is derived from an EMBL/GenBank/DDBJ whole genome shotgun (WGS) entry which is preliminary data.</text>
</comment>
<gene>
    <name evidence="3" type="ORF">LI90_410</name>
</gene>
<keyword evidence="4" id="KW-1185">Reference proteome</keyword>
<dbReference type="GO" id="GO:0005524">
    <property type="term" value="F:ATP binding"/>
    <property type="evidence" value="ECO:0007669"/>
    <property type="project" value="InterPro"/>
</dbReference>
<dbReference type="PATRIC" id="fig|1469144.10.peg.504"/>
<dbReference type="InterPro" id="IPR003439">
    <property type="entry name" value="ABC_transporter-like_ATP-bd"/>
</dbReference>
<accession>A0A132MMZ6</accession>
<comment type="similarity">
    <text evidence="1">Belongs to the ABC transporter superfamily.</text>
</comment>